<keyword evidence="2" id="KW-1185">Reference proteome</keyword>
<accession>A0AAD7F293</accession>
<dbReference type="Proteomes" id="UP001218218">
    <property type="component" value="Unassembled WGS sequence"/>
</dbReference>
<dbReference type="EMBL" id="JARIHO010000002">
    <property type="protein sequence ID" value="KAJ7366122.1"/>
    <property type="molecule type" value="Genomic_DNA"/>
</dbReference>
<dbReference type="AlphaFoldDB" id="A0AAD7F293"/>
<evidence type="ECO:0000313" key="1">
    <source>
        <dbReference type="EMBL" id="KAJ7366122.1"/>
    </source>
</evidence>
<name>A0AAD7F293_9AGAR</name>
<organism evidence="1 2">
    <name type="scientific">Mycena albidolilacea</name>
    <dbReference type="NCBI Taxonomy" id="1033008"/>
    <lineage>
        <taxon>Eukaryota</taxon>
        <taxon>Fungi</taxon>
        <taxon>Dikarya</taxon>
        <taxon>Basidiomycota</taxon>
        <taxon>Agaricomycotina</taxon>
        <taxon>Agaricomycetes</taxon>
        <taxon>Agaricomycetidae</taxon>
        <taxon>Agaricales</taxon>
        <taxon>Marasmiineae</taxon>
        <taxon>Mycenaceae</taxon>
        <taxon>Mycena</taxon>
    </lineage>
</organism>
<evidence type="ECO:0000313" key="2">
    <source>
        <dbReference type="Proteomes" id="UP001218218"/>
    </source>
</evidence>
<reference evidence="1" key="1">
    <citation type="submission" date="2023-03" db="EMBL/GenBank/DDBJ databases">
        <title>Massive genome expansion in bonnet fungi (Mycena s.s.) driven by repeated elements and novel gene families across ecological guilds.</title>
        <authorList>
            <consortium name="Lawrence Berkeley National Laboratory"/>
            <person name="Harder C.B."/>
            <person name="Miyauchi S."/>
            <person name="Viragh M."/>
            <person name="Kuo A."/>
            <person name="Thoen E."/>
            <person name="Andreopoulos B."/>
            <person name="Lu D."/>
            <person name="Skrede I."/>
            <person name="Drula E."/>
            <person name="Henrissat B."/>
            <person name="Morin E."/>
            <person name="Kohler A."/>
            <person name="Barry K."/>
            <person name="LaButti K."/>
            <person name="Morin E."/>
            <person name="Salamov A."/>
            <person name="Lipzen A."/>
            <person name="Mereny Z."/>
            <person name="Hegedus B."/>
            <person name="Baldrian P."/>
            <person name="Stursova M."/>
            <person name="Weitz H."/>
            <person name="Taylor A."/>
            <person name="Grigoriev I.V."/>
            <person name="Nagy L.G."/>
            <person name="Martin F."/>
            <person name="Kauserud H."/>
        </authorList>
    </citation>
    <scope>NUCLEOTIDE SEQUENCE</scope>
    <source>
        <strain evidence="1">CBHHK002</strain>
    </source>
</reference>
<gene>
    <name evidence="1" type="ORF">DFH08DRAFT_929129</name>
</gene>
<proteinExistence type="predicted"/>
<protein>
    <submittedName>
        <fullName evidence="1">Uncharacterized protein</fullName>
    </submittedName>
</protein>
<sequence length="363" mass="41882">MGQYWKVINLDKDETYGGWGKLGECLFNGSPRCLNQSLRVAPTLPDCDSLISPVKPGTLFRDRLERYKDRPTYFPKTAIQSCAFLQFPMETIQEIYSHFHDLADIVCLSFTSQFLWGIGRQELYRHIETHAARSSWAGDRIICVGDYLDDNDLPDNVFTPAEEAYFLGEEDHYTLYDYPFQYISPPRRSFNVADVFMHAEISTRLDWGRRDVELFYSLVNRQYTAPEPTQPVLRNLSRHQYVQESALVRWRDGVLADMEEAKRVGFGEIVLSRISFSSDSSVSMSYAGDIHRGAWAGDRFDIVGSEWLEGLDVDTAAAWVDVSDEVLKEVEGIWRSEYRWSARRTDPSGTSRERRVDAEYLHV</sequence>
<comment type="caution">
    <text evidence="1">The sequence shown here is derived from an EMBL/GenBank/DDBJ whole genome shotgun (WGS) entry which is preliminary data.</text>
</comment>